<dbReference type="InterPro" id="IPR036361">
    <property type="entry name" value="SAP_dom_sf"/>
</dbReference>
<evidence type="ECO:0000256" key="14">
    <source>
        <dbReference type="SAM" id="Coils"/>
    </source>
</evidence>
<dbReference type="SMART" id="SM00513">
    <property type="entry name" value="SAP"/>
    <property type="match status" value="1"/>
</dbReference>
<feature type="compositionally biased region" description="Basic and acidic residues" evidence="15">
    <location>
        <begin position="1060"/>
        <end position="1073"/>
    </location>
</feature>
<keyword evidence="2" id="KW-0488">Methylation</keyword>
<evidence type="ECO:0000256" key="15">
    <source>
        <dbReference type="SAM" id="MobiDB-lite"/>
    </source>
</evidence>
<feature type="domain" description="SAP" evidence="17">
    <location>
        <begin position="15"/>
        <end position="49"/>
    </location>
</feature>
<feature type="compositionally biased region" description="Acidic residues" evidence="15">
    <location>
        <begin position="86"/>
        <end position="99"/>
    </location>
</feature>
<dbReference type="Gene3D" id="1.10.720.30">
    <property type="entry name" value="SAP domain"/>
    <property type="match status" value="1"/>
</dbReference>
<dbReference type="InterPro" id="IPR003034">
    <property type="entry name" value="SAP_dom"/>
</dbReference>
<dbReference type="GO" id="GO:0003723">
    <property type="term" value="F:RNA binding"/>
    <property type="evidence" value="ECO:0007669"/>
    <property type="project" value="UniProtKB-UniRule"/>
</dbReference>
<keyword evidence="19" id="KW-1185">Reference proteome</keyword>
<sequence>MANATSENAVGGKKLTELKVVELRSELEKRGLDKTGVKAVLLERLEKALENEGKVPDDYLFAESELKSKKSLGRLSKSATEKEMKDDEEDEEEEDEEESPVATDDSVQQNDSVNMNSNLQVENSNKVTNVASTVDNVEVKNDEQHENTKETQPSPEKQATLNDTNLNNASSKVETNDISADPTALPPQSSSSSAAAGANTKEEDEQNDADKSTTASTQDHTPAASLNEVKEEESQNAVCDILPPTPTSVPCVAPLTLKDTINMDTSTAQQSEENESLIVHVDDTQNDLDADLLTSQTNGLKSRQAAKEKAIGKSEGKKSDPGSGGGGSSGGDNSSPPEVGGESSGEGIGGGGGDKGNLEVKTEKKADEKKDDKDGKLKSSSSVSKLKITKNVKGGSQNSRNLWISGLFSNTHATDLKGLFSKHGKVIGAKLVTNTRSPGAGCYGFITMSSSEEATKCIQHLNQTEFHGKMISVEKAKNEPGTQTVKKTETKPGEKKSDKTEVKKESGSQNSRNLWISGLSSNTRATDLKGLFSKYGKVVGAKVVTNARSPGARCYGFLTMSSSEEASKCIQHLNQTELHGRMISVERAKNEPGTQTIKKPETKPGEKKSEKPEVKKEEKKEGNKKESEKKDTEKKEGEKKEVAKKEEKKETKKDDKDRKSICKRDNKRHSSTSGHRKITDKSRVVVMDKSKGEPVISVKRGSKESGDKNKTSTSKEKVSTVSKSKPKESTESGKDKTKESKKDILSFDQIRISRPSKVKKQLYEYFKAERERERLRQSERRLREEERRRLRELDRARLIQRDVQRRQKEEAFRLERFRERLRMEREKLEREKLERERIKLEREFLERERFRDEQRRAEMLQFEEQRRAMKRSYERSSGHEEGFWNEPKRPNLNAPSTRFDHSFSNESLREVGPGRDRSSDRNHEADRRDLGPDRGRDSDRRNVSAHDRLGRVRNSPAVPPPDQRTPWGSGLDRKVDAWSHPHGNMDNSGVNRPNDRWINNNMAPNHDRGPNSGGGGGPGAGGMVQNMGPGNMFVNPQAQPPAMMVGGGGGGGGNMGGRMPEPRFDAYKHMRRY</sequence>
<feature type="compositionally biased region" description="Basic and acidic residues" evidence="15">
    <location>
        <begin position="725"/>
        <end position="745"/>
    </location>
</feature>
<dbReference type="InterPro" id="IPR034781">
    <property type="entry name" value="SAFB1_2_RBD"/>
</dbReference>
<feature type="compositionally biased region" description="Polar residues" evidence="15">
    <location>
        <begin position="105"/>
        <end position="135"/>
    </location>
</feature>
<evidence type="ECO:0000313" key="18">
    <source>
        <dbReference type="EMBL" id="CAE1316081.1"/>
    </source>
</evidence>
<dbReference type="GO" id="GO:0043565">
    <property type="term" value="F:sequence-specific DNA binding"/>
    <property type="evidence" value="ECO:0007669"/>
    <property type="project" value="TreeGrafter"/>
</dbReference>
<evidence type="ECO:0000256" key="10">
    <source>
        <dbReference type="ARBA" id="ARBA00023125"/>
    </source>
</evidence>
<feature type="region of interest" description="Disordered" evidence="15">
    <location>
        <begin position="296"/>
        <end position="382"/>
    </location>
</feature>
<comment type="caution">
    <text evidence="18">The sequence shown here is derived from an EMBL/GenBank/DDBJ whole genome shotgun (WGS) entry which is preliminary data.</text>
</comment>
<evidence type="ECO:0000256" key="11">
    <source>
        <dbReference type="ARBA" id="ARBA00023163"/>
    </source>
</evidence>
<evidence type="ECO:0000313" key="19">
    <source>
        <dbReference type="Proteomes" id="UP000597762"/>
    </source>
</evidence>
<dbReference type="GO" id="GO:0050684">
    <property type="term" value="P:regulation of mRNA processing"/>
    <property type="evidence" value="ECO:0007669"/>
    <property type="project" value="TreeGrafter"/>
</dbReference>
<feature type="region of interest" description="Disordered" evidence="15">
    <location>
        <begin position="581"/>
        <end position="745"/>
    </location>
</feature>
<feature type="domain" description="RRM" evidence="16">
    <location>
        <begin position="400"/>
        <end position="478"/>
    </location>
</feature>
<keyword evidence="10" id="KW-0238">DNA-binding</keyword>
<feature type="compositionally biased region" description="Basic and acidic residues" evidence="15">
    <location>
        <begin position="701"/>
        <end position="718"/>
    </location>
</feature>
<feature type="region of interest" description="Disordered" evidence="15">
    <location>
        <begin position="1003"/>
        <end position="1022"/>
    </location>
</feature>
<feature type="compositionally biased region" description="Basic and acidic residues" evidence="15">
    <location>
        <begin position="356"/>
        <end position="377"/>
    </location>
</feature>
<keyword evidence="6" id="KW-0832">Ubl conjugation</keyword>
<reference evidence="18" key="1">
    <citation type="submission" date="2021-01" db="EMBL/GenBank/DDBJ databases">
        <authorList>
            <person name="Li R."/>
            <person name="Bekaert M."/>
        </authorList>
    </citation>
    <scope>NUCLEOTIDE SEQUENCE</scope>
    <source>
        <strain evidence="18">Farmed</strain>
    </source>
</reference>
<keyword evidence="3" id="KW-0678">Repressor</keyword>
<dbReference type="InterPro" id="IPR035979">
    <property type="entry name" value="RBD_domain_sf"/>
</dbReference>
<dbReference type="AlphaFoldDB" id="A0A812E245"/>
<organism evidence="18 19">
    <name type="scientific">Acanthosepion pharaonis</name>
    <name type="common">Pharaoh cuttlefish</name>
    <name type="synonym">Sepia pharaonis</name>
    <dbReference type="NCBI Taxonomy" id="158019"/>
    <lineage>
        <taxon>Eukaryota</taxon>
        <taxon>Metazoa</taxon>
        <taxon>Spiralia</taxon>
        <taxon>Lophotrochozoa</taxon>
        <taxon>Mollusca</taxon>
        <taxon>Cephalopoda</taxon>
        <taxon>Coleoidea</taxon>
        <taxon>Decapodiformes</taxon>
        <taxon>Sepiida</taxon>
        <taxon>Sepiina</taxon>
        <taxon>Sepiidae</taxon>
        <taxon>Acanthosepion</taxon>
    </lineage>
</organism>
<evidence type="ECO:0000256" key="12">
    <source>
        <dbReference type="ARBA" id="ARBA00023242"/>
    </source>
</evidence>
<feature type="compositionally biased region" description="Basic and acidic residues" evidence="15">
    <location>
        <begin position="305"/>
        <end position="320"/>
    </location>
</feature>
<evidence type="ECO:0000256" key="7">
    <source>
        <dbReference type="ARBA" id="ARBA00022884"/>
    </source>
</evidence>
<dbReference type="PROSITE" id="PS50800">
    <property type="entry name" value="SAP"/>
    <property type="match status" value="1"/>
</dbReference>
<evidence type="ECO:0000256" key="2">
    <source>
        <dbReference type="ARBA" id="ARBA00022481"/>
    </source>
</evidence>
<feature type="compositionally biased region" description="Gly residues" evidence="15">
    <location>
        <begin position="1011"/>
        <end position="1022"/>
    </location>
</feature>
<keyword evidence="12" id="KW-0539">Nucleus</keyword>
<feature type="compositionally biased region" description="Gly residues" evidence="15">
    <location>
        <begin position="342"/>
        <end position="355"/>
    </location>
</feature>
<keyword evidence="5" id="KW-0597">Phosphoprotein</keyword>
<comment type="subcellular location">
    <subcellularLocation>
        <location evidence="1">Nucleus</location>
    </subcellularLocation>
</comment>
<accession>A0A812E245</accession>
<dbReference type="PANTHER" id="PTHR15683:SF8">
    <property type="entry name" value="SCAFFOLD ATTACHMENT FACTOR B, ISOFORM B"/>
    <property type="match status" value="1"/>
</dbReference>
<evidence type="ECO:0000259" key="16">
    <source>
        <dbReference type="PROSITE" id="PS50102"/>
    </source>
</evidence>
<evidence type="ECO:0000256" key="1">
    <source>
        <dbReference type="ARBA" id="ARBA00004123"/>
    </source>
</evidence>
<keyword evidence="11" id="KW-0804">Transcription</keyword>
<dbReference type="SMART" id="SM00360">
    <property type="entry name" value="RRM"/>
    <property type="match status" value="2"/>
</dbReference>
<keyword evidence="14" id="KW-0175">Coiled coil</keyword>
<keyword evidence="4" id="KW-1017">Isopeptide bond</keyword>
<feature type="compositionally biased region" description="Basic and acidic residues" evidence="15">
    <location>
        <begin position="898"/>
        <end position="950"/>
    </location>
</feature>
<dbReference type="PROSITE" id="PS50102">
    <property type="entry name" value="RRM"/>
    <property type="match status" value="2"/>
</dbReference>
<feature type="compositionally biased region" description="Gly residues" evidence="15">
    <location>
        <begin position="1045"/>
        <end position="1056"/>
    </location>
</feature>
<evidence type="ECO:0000256" key="5">
    <source>
        <dbReference type="ARBA" id="ARBA00022553"/>
    </source>
</evidence>
<feature type="region of interest" description="Disordered" evidence="15">
    <location>
        <begin position="1045"/>
        <end position="1073"/>
    </location>
</feature>
<feature type="compositionally biased region" description="Basic and acidic residues" evidence="15">
    <location>
        <begin position="137"/>
        <end position="149"/>
    </location>
</feature>
<dbReference type="InterPro" id="IPR012677">
    <property type="entry name" value="Nucleotide-bd_a/b_plait_sf"/>
</dbReference>
<evidence type="ECO:0000256" key="8">
    <source>
        <dbReference type="ARBA" id="ARBA00022990"/>
    </source>
</evidence>
<gene>
    <name evidence="18" type="ORF">SPHA_66876</name>
</gene>
<proteinExistence type="predicted"/>
<feature type="compositionally biased region" description="Low complexity" evidence="15">
    <location>
        <begin position="331"/>
        <end position="341"/>
    </location>
</feature>
<evidence type="ECO:0000256" key="4">
    <source>
        <dbReference type="ARBA" id="ARBA00022499"/>
    </source>
</evidence>
<evidence type="ECO:0000256" key="6">
    <source>
        <dbReference type="ARBA" id="ARBA00022843"/>
    </source>
</evidence>
<feature type="compositionally biased region" description="Basic and acidic residues" evidence="15">
    <location>
        <begin position="486"/>
        <end position="506"/>
    </location>
</feature>
<keyword evidence="7 13" id="KW-0694">RNA-binding</keyword>
<dbReference type="Gene3D" id="3.30.70.330">
    <property type="match status" value="2"/>
</dbReference>
<dbReference type="SUPFAM" id="SSF54928">
    <property type="entry name" value="RNA-binding domain, RBD"/>
    <property type="match status" value="2"/>
</dbReference>
<evidence type="ECO:0000256" key="13">
    <source>
        <dbReference type="PROSITE-ProRule" id="PRU00176"/>
    </source>
</evidence>
<dbReference type="Proteomes" id="UP000597762">
    <property type="component" value="Unassembled WGS sequence"/>
</dbReference>
<dbReference type="SUPFAM" id="SSF68906">
    <property type="entry name" value="SAP domain"/>
    <property type="match status" value="1"/>
</dbReference>
<feature type="compositionally biased region" description="Basic residues" evidence="15">
    <location>
        <begin position="665"/>
        <end position="676"/>
    </location>
</feature>
<dbReference type="OrthoDB" id="79455at2759"/>
<feature type="domain" description="RRM" evidence="16">
    <location>
        <begin position="512"/>
        <end position="590"/>
    </location>
</feature>
<feature type="compositionally biased region" description="Basic and acidic residues" evidence="15">
    <location>
        <begin position="581"/>
        <end position="590"/>
    </location>
</feature>
<dbReference type="Pfam" id="PF02037">
    <property type="entry name" value="SAP"/>
    <property type="match status" value="1"/>
</dbReference>
<feature type="compositionally biased region" description="Basic and acidic residues" evidence="15">
    <location>
        <begin position="598"/>
        <end position="664"/>
    </location>
</feature>
<feature type="region of interest" description="Disordered" evidence="15">
    <location>
        <begin position="871"/>
        <end position="974"/>
    </location>
</feature>
<dbReference type="InterPro" id="IPR000504">
    <property type="entry name" value="RRM_dom"/>
</dbReference>
<feature type="coiled-coil region" evidence="14">
    <location>
        <begin position="765"/>
        <end position="853"/>
    </location>
</feature>
<dbReference type="GO" id="GO:0006357">
    <property type="term" value="P:regulation of transcription by RNA polymerase II"/>
    <property type="evidence" value="ECO:0007669"/>
    <property type="project" value="TreeGrafter"/>
</dbReference>
<name>A0A812E245_ACAPH</name>
<dbReference type="CDD" id="cd12679">
    <property type="entry name" value="RRM_SAFB1_SAFB2"/>
    <property type="match status" value="1"/>
</dbReference>
<dbReference type="GO" id="GO:0005634">
    <property type="term" value="C:nucleus"/>
    <property type="evidence" value="ECO:0007669"/>
    <property type="project" value="UniProtKB-SubCell"/>
</dbReference>
<dbReference type="PANTHER" id="PTHR15683">
    <property type="entry name" value="SCAFFOLD ATTACHMENT FACTOR B-RELATED"/>
    <property type="match status" value="1"/>
</dbReference>
<feature type="compositionally biased region" description="Basic and acidic residues" evidence="15">
    <location>
        <begin position="871"/>
        <end position="889"/>
    </location>
</feature>
<dbReference type="Pfam" id="PF00076">
    <property type="entry name" value="RRM_1"/>
    <property type="match status" value="2"/>
</dbReference>
<feature type="compositionally biased region" description="Basic and acidic residues" evidence="15">
    <location>
        <begin position="677"/>
        <end position="692"/>
    </location>
</feature>
<dbReference type="EMBL" id="CAHIKZ030004831">
    <property type="protein sequence ID" value="CAE1316081.1"/>
    <property type="molecule type" value="Genomic_DNA"/>
</dbReference>
<keyword evidence="9" id="KW-0805">Transcription regulation</keyword>
<evidence type="ECO:0000259" key="17">
    <source>
        <dbReference type="PROSITE" id="PS50800"/>
    </source>
</evidence>
<keyword evidence="8" id="KW-0007">Acetylation</keyword>
<evidence type="ECO:0000256" key="3">
    <source>
        <dbReference type="ARBA" id="ARBA00022491"/>
    </source>
</evidence>
<evidence type="ECO:0000256" key="9">
    <source>
        <dbReference type="ARBA" id="ARBA00023015"/>
    </source>
</evidence>
<feature type="region of interest" description="Disordered" evidence="15">
    <location>
        <begin position="476"/>
        <end position="515"/>
    </location>
</feature>
<feature type="region of interest" description="Disordered" evidence="15">
    <location>
        <begin position="52"/>
        <end position="248"/>
    </location>
</feature>
<protein>
    <submittedName>
        <fullName evidence="18">SAFB-like transcription modulator,Scaffold attachment factor B1,Scaffold attachment factor B2</fullName>
    </submittedName>
</protein>
<dbReference type="InterPro" id="IPR051738">
    <property type="entry name" value="SAF_Modulators"/>
</dbReference>
<feature type="compositionally biased region" description="Polar residues" evidence="15">
    <location>
        <begin position="150"/>
        <end position="178"/>
    </location>
</feature>